<dbReference type="Gene3D" id="3.10.560.10">
    <property type="entry name" value="Outer membrane lipoprotein wza domain like"/>
    <property type="match status" value="1"/>
</dbReference>
<dbReference type="Pfam" id="PF12836">
    <property type="entry name" value="HHH_3"/>
    <property type="match status" value="1"/>
</dbReference>
<name>C4V2X7_9FIRM</name>
<dbReference type="InterPro" id="IPR003583">
    <property type="entry name" value="Hlx-hairpin-Hlx_DNA-bd_motif"/>
</dbReference>
<sequence>MPLYKKSLLILLVLLGAVLIGASYGYYTEQNAIALDTATTEHVEPLRKVTVYVSGEVKKPGLVTLDEDKRVADAVNAAGGVIETADVDHINMAAHLEDGMQIRVPVRLHDAEEKGAATSSGRQADGKINLNTATEKELQELPGIGPAMSARIVEYRESNGAFQTIDDIKKVRGIGAAKFEKLKDRVTL</sequence>
<dbReference type="PANTHER" id="PTHR21180">
    <property type="entry name" value="ENDONUCLEASE/EXONUCLEASE/PHOSPHATASE FAMILY DOMAIN-CONTAINING PROTEIN 1"/>
    <property type="match status" value="1"/>
</dbReference>
<organism evidence="2 3">
    <name type="scientific">Selenomonas flueggei ATCC 43531</name>
    <dbReference type="NCBI Taxonomy" id="638302"/>
    <lineage>
        <taxon>Bacteria</taxon>
        <taxon>Bacillati</taxon>
        <taxon>Bacillota</taxon>
        <taxon>Negativicutes</taxon>
        <taxon>Selenomonadales</taxon>
        <taxon>Selenomonadaceae</taxon>
        <taxon>Selenomonas</taxon>
    </lineage>
</organism>
<dbReference type="InterPro" id="IPR004509">
    <property type="entry name" value="Competence_ComEA_HhH"/>
</dbReference>
<gene>
    <name evidence="2" type="ORF">HMPREF0908_0841</name>
</gene>
<accession>C4V2X7</accession>
<dbReference type="AlphaFoldDB" id="C4V2X7"/>
<dbReference type="NCBIfam" id="TIGR00426">
    <property type="entry name" value="competence protein ComEA helix-hairpin-helix repeat region"/>
    <property type="match status" value="1"/>
</dbReference>
<dbReference type="PANTHER" id="PTHR21180:SF32">
    <property type="entry name" value="ENDONUCLEASE_EXONUCLEASE_PHOSPHATASE FAMILY DOMAIN-CONTAINING PROTEIN 1"/>
    <property type="match status" value="1"/>
</dbReference>
<comment type="caution">
    <text evidence="2">The sequence shown here is derived from an EMBL/GenBank/DDBJ whole genome shotgun (WGS) entry which is preliminary data.</text>
</comment>
<feature type="domain" description="Helix-hairpin-helix DNA-binding motif class 1" evidence="1">
    <location>
        <begin position="136"/>
        <end position="155"/>
    </location>
</feature>
<dbReference type="GO" id="GO:0006281">
    <property type="term" value="P:DNA repair"/>
    <property type="evidence" value="ECO:0007669"/>
    <property type="project" value="InterPro"/>
</dbReference>
<dbReference type="InterPro" id="IPR010994">
    <property type="entry name" value="RuvA_2-like"/>
</dbReference>
<dbReference type="InterPro" id="IPR051675">
    <property type="entry name" value="Endo/Exo/Phosphatase_dom_1"/>
</dbReference>
<protein>
    <submittedName>
        <fullName evidence="2">ComEA protein</fullName>
    </submittedName>
</protein>
<evidence type="ECO:0000259" key="1">
    <source>
        <dbReference type="SMART" id="SM00278"/>
    </source>
</evidence>
<dbReference type="GO" id="GO:0015628">
    <property type="term" value="P:protein secretion by the type II secretion system"/>
    <property type="evidence" value="ECO:0007669"/>
    <property type="project" value="TreeGrafter"/>
</dbReference>
<dbReference type="RefSeq" id="WP_006689575.1">
    <property type="nucleotide sequence ID" value="NZ_GG694006.1"/>
</dbReference>
<dbReference type="eggNOG" id="COG1555">
    <property type="taxonomic scope" value="Bacteria"/>
</dbReference>
<keyword evidence="3" id="KW-1185">Reference proteome</keyword>
<dbReference type="Pfam" id="PF10531">
    <property type="entry name" value="SLBB"/>
    <property type="match status" value="1"/>
</dbReference>
<dbReference type="STRING" id="638302.HMPREF0908_0841"/>
<dbReference type="Proteomes" id="UP000005309">
    <property type="component" value="Unassembled WGS sequence"/>
</dbReference>
<dbReference type="HOGENOM" id="CLU_052011_1_2_9"/>
<dbReference type="GO" id="GO:0003677">
    <property type="term" value="F:DNA binding"/>
    <property type="evidence" value="ECO:0007669"/>
    <property type="project" value="InterPro"/>
</dbReference>
<reference evidence="2 3" key="1">
    <citation type="submission" date="2009-04" db="EMBL/GenBank/DDBJ databases">
        <authorList>
            <person name="Qin X."/>
            <person name="Bachman B."/>
            <person name="Battles P."/>
            <person name="Bell A."/>
            <person name="Bess C."/>
            <person name="Bickham C."/>
            <person name="Chaboub L."/>
            <person name="Chen D."/>
            <person name="Coyle M."/>
            <person name="Deiros D.R."/>
            <person name="Dinh H."/>
            <person name="Forbes L."/>
            <person name="Fowler G."/>
            <person name="Francisco L."/>
            <person name="Fu Q."/>
            <person name="Gubbala S."/>
            <person name="Hale W."/>
            <person name="Han Y."/>
            <person name="Hemphill L."/>
            <person name="Highlander S.K."/>
            <person name="Hirani K."/>
            <person name="Hogues M."/>
            <person name="Jackson L."/>
            <person name="Jakkamsetti A."/>
            <person name="Javaid M."/>
            <person name="Jiang H."/>
            <person name="Korchina V."/>
            <person name="Kovar C."/>
            <person name="Lara F."/>
            <person name="Lee S."/>
            <person name="Mata R."/>
            <person name="Mathew T."/>
            <person name="Moen C."/>
            <person name="Morales K."/>
            <person name="Munidasa M."/>
            <person name="Nazareth L."/>
            <person name="Ngo R."/>
            <person name="Nguyen L."/>
            <person name="Okwuonu G."/>
            <person name="Ongeri F."/>
            <person name="Patil S."/>
            <person name="Petrosino J."/>
            <person name="Pham C."/>
            <person name="Pham P."/>
            <person name="Pu L.-L."/>
            <person name="Puazo M."/>
            <person name="Raj R."/>
            <person name="Reid J."/>
            <person name="Rouhana J."/>
            <person name="Saada N."/>
            <person name="Shang Y."/>
            <person name="Simmons D."/>
            <person name="Thornton R."/>
            <person name="Warren J."/>
            <person name="Weissenberger G."/>
            <person name="Zhang J."/>
            <person name="Zhang L."/>
            <person name="Zhou C."/>
            <person name="Zhu D."/>
            <person name="Muzny D."/>
            <person name="Worley K."/>
            <person name="Gibbs R."/>
        </authorList>
    </citation>
    <scope>NUCLEOTIDE SEQUENCE [LARGE SCALE GENOMIC DNA]</scope>
    <source>
        <strain evidence="2 3">ATCC 43531</strain>
    </source>
</reference>
<dbReference type="Gene3D" id="1.10.150.310">
    <property type="entry name" value="Tex RuvX-like domain-like"/>
    <property type="match status" value="1"/>
</dbReference>
<evidence type="ECO:0000313" key="2">
    <source>
        <dbReference type="EMBL" id="EEQ48813.1"/>
    </source>
</evidence>
<feature type="domain" description="Helix-hairpin-helix DNA-binding motif class 1" evidence="1">
    <location>
        <begin position="166"/>
        <end position="185"/>
    </location>
</feature>
<proteinExistence type="predicted"/>
<evidence type="ECO:0000313" key="3">
    <source>
        <dbReference type="Proteomes" id="UP000005309"/>
    </source>
</evidence>
<dbReference type="OrthoDB" id="9790239at2"/>
<dbReference type="SUPFAM" id="SSF47781">
    <property type="entry name" value="RuvA domain 2-like"/>
    <property type="match status" value="1"/>
</dbReference>
<dbReference type="InterPro" id="IPR019554">
    <property type="entry name" value="Soluble_ligand-bd"/>
</dbReference>
<dbReference type="SMART" id="SM00278">
    <property type="entry name" value="HhH1"/>
    <property type="match status" value="2"/>
</dbReference>
<dbReference type="GO" id="GO:0015627">
    <property type="term" value="C:type II protein secretion system complex"/>
    <property type="evidence" value="ECO:0007669"/>
    <property type="project" value="TreeGrafter"/>
</dbReference>
<dbReference type="EMBL" id="ACLA01000011">
    <property type="protein sequence ID" value="EEQ48813.1"/>
    <property type="molecule type" value="Genomic_DNA"/>
</dbReference>